<feature type="region of interest" description="Disordered" evidence="2">
    <location>
        <begin position="1255"/>
        <end position="1327"/>
    </location>
</feature>
<protein>
    <recommendedName>
        <fullName evidence="3">Tantalus-like domain-containing protein</fullName>
    </recommendedName>
</protein>
<feature type="region of interest" description="Disordered" evidence="2">
    <location>
        <begin position="1357"/>
        <end position="1384"/>
    </location>
</feature>
<dbReference type="Proteomes" id="UP000314987">
    <property type="component" value="Unassembled WGS sequence"/>
</dbReference>
<dbReference type="InterPro" id="IPR028149">
    <property type="entry name" value="Tantalus-like"/>
</dbReference>
<evidence type="ECO:0000256" key="2">
    <source>
        <dbReference type="SAM" id="MobiDB-lite"/>
    </source>
</evidence>
<feature type="region of interest" description="Disordered" evidence="2">
    <location>
        <begin position="1207"/>
        <end position="1226"/>
    </location>
</feature>
<feature type="region of interest" description="Disordered" evidence="2">
    <location>
        <begin position="431"/>
        <end position="551"/>
    </location>
</feature>
<feature type="region of interest" description="Disordered" evidence="2">
    <location>
        <begin position="1163"/>
        <end position="1183"/>
    </location>
</feature>
<reference evidence="5" key="1">
    <citation type="submission" date="2018-12" db="EMBL/GenBank/DDBJ databases">
        <authorList>
            <person name="Yazar S."/>
        </authorList>
    </citation>
    <scope>NUCLEOTIDE SEQUENCE [LARGE SCALE GENOMIC DNA]</scope>
</reference>
<dbReference type="InterPro" id="IPR026320">
    <property type="entry name" value="PRR14"/>
</dbReference>
<feature type="region of interest" description="Disordered" evidence="2">
    <location>
        <begin position="366"/>
        <end position="417"/>
    </location>
</feature>
<feature type="region of interest" description="Disordered" evidence="2">
    <location>
        <begin position="1"/>
        <end position="20"/>
    </location>
</feature>
<feature type="compositionally biased region" description="Polar residues" evidence="2">
    <location>
        <begin position="168"/>
        <end position="181"/>
    </location>
</feature>
<evidence type="ECO:0000259" key="3">
    <source>
        <dbReference type="Pfam" id="PF15386"/>
    </source>
</evidence>
<feature type="compositionally biased region" description="Basic and acidic residues" evidence="2">
    <location>
        <begin position="372"/>
        <end position="384"/>
    </location>
</feature>
<name>A0A4X2KTP7_VOMUR</name>
<dbReference type="OMA" id="HFCERTE"/>
<dbReference type="Pfam" id="PF15386">
    <property type="entry name" value="Tantalus"/>
    <property type="match status" value="1"/>
</dbReference>
<reference evidence="4" key="3">
    <citation type="submission" date="2025-09" db="UniProtKB">
        <authorList>
            <consortium name="Ensembl"/>
        </authorList>
    </citation>
    <scope>IDENTIFICATION</scope>
</reference>
<organism evidence="4 5">
    <name type="scientific">Vombatus ursinus</name>
    <name type="common">Common wombat</name>
    <dbReference type="NCBI Taxonomy" id="29139"/>
    <lineage>
        <taxon>Eukaryota</taxon>
        <taxon>Metazoa</taxon>
        <taxon>Chordata</taxon>
        <taxon>Craniata</taxon>
        <taxon>Vertebrata</taxon>
        <taxon>Euteleostomi</taxon>
        <taxon>Mammalia</taxon>
        <taxon>Metatheria</taxon>
        <taxon>Diprotodontia</taxon>
        <taxon>Vombatidae</taxon>
        <taxon>Vombatus</taxon>
    </lineage>
</organism>
<dbReference type="PANTHER" id="PTHR14522">
    <property type="entry name" value="EMO2-RELATED"/>
    <property type="match status" value="1"/>
</dbReference>
<dbReference type="RefSeq" id="XP_027719823.1">
    <property type="nucleotide sequence ID" value="XM_027864022.1"/>
</dbReference>
<dbReference type="OrthoDB" id="6163216at2759"/>
<evidence type="ECO:0000313" key="4">
    <source>
        <dbReference type="Ensembl" id="ENSVURP00010015078.1"/>
    </source>
</evidence>
<feature type="region of interest" description="Disordered" evidence="2">
    <location>
        <begin position="151"/>
        <end position="222"/>
    </location>
</feature>
<feature type="compositionally biased region" description="Basic and acidic residues" evidence="2">
    <location>
        <begin position="1036"/>
        <end position="1056"/>
    </location>
</feature>
<accession>A0A4X2KTP7</accession>
<feature type="compositionally biased region" description="Polar residues" evidence="2">
    <location>
        <begin position="1129"/>
        <end position="1138"/>
    </location>
</feature>
<feature type="compositionally biased region" description="Polar residues" evidence="2">
    <location>
        <begin position="195"/>
        <end position="208"/>
    </location>
</feature>
<sequence>MLSSGVETQPVPLDSPMSAGAQELYTELPVSVSPELAAEFEPSVIPVAEPEASSSLVRTLPLEPQRTHVENCRQDADPMGDGEEAGRCGLAAGCAAGDLAASGVHAKERAEQEQEGRALRAPQEGLAEGQGEPAPAATEGACSSCQVVLRRQRSGNPSEDEPQRTEENQGNIQVTTETLPNPTEEGQGMKVNGTKMISNAEPRSNKVSKSLPPGRIDCPDVDKIMTSGEVSETSILVSLEPLTSVEPGLTKAPSTEKECETSSARPLWPPSPEDSASLPMYGEDILSRLSLDHEAVDNHQHNCGCDIESPSKTNIPQAKSKEGGILPLKADPRGSCFPLSLRCVGSGSISLEECGCGDALQKMEKPVCTGEVPREEGPASRWEGEGGQSVRSKSSKVAVDTEPGAEESSTPPLNYASGRRGCALDSCCIHNPSQGTRSPQQENSRSPSEEDPMKGPSEIQENFKKHEGKRVSCPCATHQDEDSIEESDSLVMQTEESEKTLSGHSGVSGKNADGQNPGSLVSSRRGLGSCTEKRNPTACSVPDEPPTSVSKVSEVKSVLPQLQRDQKCDLADQPEGKEIIGISSKAVIPFVDGQRFASYPAESHEDKGKLLRVLSGKMSFYARDHKGATAPQESSLGGHAEEGTSEASQQLASSVLEDGVRVIANQQTILTHMRKGKDAFCPGATTCRASSENHDVSAKAVSFNRVPNNPVIGKLAVVSGLEKEVAELSEEAPDLEHESAQSQGCHSHQRHENAPEGDMCSEGVTYKSTAISPEAENQSVLTSEDILVPRDPPFPETGSSLVRSILSVRRPLGKNELSKEEIEDSLQEGKIKNEVASCSLLNRALNKSTLALSHAKPRNFIARSAGKTGLEENKLGTHSKETALPCESHPPGHTVLESKLSSNIPSPEEPKDLCLTTARSSVRITNQADGTDQGLNCQSDLNGAVECWSESKSSKTKHHGMGIFEVQHTDSHKCEDVAKPNKRLSSSHKELLVKDLNNIQPSRSLPKKNIFKTYLGNEDFTVCRADPTQLGNKLREKVSEMKESDSAGSYRRKEEPSWLQPDRPLRSDQSQGGEGLIDQDSILPCASDSFNKRSLKTVPSHKGTPSFEQRDNNLRNEVSRESKTHGMESVNNHEQNTELSDTMSVLLESTHRWRVVEEVLPGETEGTTGGLRPQRNSAFDDEDSLEVYSKEPVLGSVETMPLHISSLENSATGPDGPLGEKAETKQLPESVNVKVLPELVRSSTVKTKVKKRGIPNIDTRGKRGTPGTFQPELVSSVAPSSSELNPGNKMDRRETGEHQGTLNDLRVREESEGKTWRADGGDKSSDAYRPYFKRKRICGETETRKAPIVQGCRCKGGQEGMQPKKRGTFSQQEESPNAKPCIRPTVGPSLQDLASQSHRKGHAHKQSTLKDITGAKVYKNEPFPQFLKVDGLEAGRRALHLQPNTESPLGPRLPISRVMPQDITGTGCEETHNTFAMTPYQRISLLPLKKGLTITYHEPIKTGRKMDDVQKCVPLKNASETISVKEHKVLTWSSAALPSSASEANHMPKPKAMRRLLLNSMRLQKPTKESALLNKLSVLAGKLLAASTATQELGSQSCSAELLPVAETYKRLRFIKLQDESPYNMMQLNLHTGDYGCNKTLDSQTLALYPLEALRVGFLDLMNKMPSLQFSAQIFPISFHINLDSELTTDSTRIFSEHCSPPESVPGEDPTHPPQLPKWTFSFLMSQGSSGTATFREEDGLGCELLSHAALQTFSPEQAPGSNAIMKVRAGCSVLGLHTVLALSSPGCYRIWTRKRSLSSHLPTIQRLFMTQFTQGFKGLRPPASLSNSLFPSLPYSVGRVLSIRSQHGPSACPFEITPLHSKHSKWPPTLGIRNSHAVLPHVPLLGMEATTARTGGSPVRLGSPFSALVPKSRLAFEPVVSVLRLSASDFQIPAFKELRRVPAVCTSQHSSASQKEIESEKRPKKVSQIRIRKTIPRPDPNLTPMGLPRPKRLKKKEFSLEEIYTNKNYKSPPASRCLETIFEEPKERNGALISISQQKRKRVLEFQDFTVPRKRRNRGKIKATGSFTRAKKAALQSRELDALLIQKLMDLEAFLAKEGEKEPTSGC</sequence>
<dbReference type="Ensembl" id="ENSVURT00010017137.1">
    <property type="protein sequence ID" value="ENSVURP00010015078.1"/>
    <property type="gene ID" value="ENSVURG00010011533.1"/>
</dbReference>
<keyword evidence="5" id="KW-1185">Reference proteome</keyword>
<feature type="compositionally biased region" description="Polar residues" evidence="2">
    <location>
        <begin position="773"/>
        <end position="782"/>
    </location>
</feature>
<feature type="region of interest" description="Disordered" evidence="2">
    <location>
        <begin position="1093"/>
        <end position="1138"/>
    </location>
</feature>
<reference evidence="4" key="2">
    <citation type="submission" date="2025-08" db="UniProtKB">
        <authorList>
            <consortium name="Ensembl"/>
        </authorList>
    </citation>
    <scope>IDENTIFICATION</scope>
</reference>
<evidence type="ECO:0000313" key="5">
    <source>
        <dbReference type="Proteomes" id="UP000314987"/>
    </source>
</evidence>
<feature type="compositionally biased region" description="Basic and acidic residues" evidence="2">
    <location>
        <begin position="1305"/>
        <end position="1326"/>
    </location>
</feature>
<feature type="compositionally biased region" description="Low complexity" evidence="2">
    <location>
        <begin position="518"/>
        <end position="529"/>
    </location>
</feature>
<keyword evidence="1" id="KW-0597">Phosphoprotein</keyword>
<dbReference type="GeneTree" id="ENSGT00520000055626"/>
<feature type="domain" description="Tantalus-like" evidence="3">
    <location>
        <begin position="1983"/>
        <end position="2040"/>
    </location>
</feature>
<proteinExistence type="predicted"/>
<feature type="region of interest" description="Disordered" evidence="2">
    <location>
        <begin position="246"/>
        <end position="275"/>
    </location>
</feature>
<feature type="region of interest" description="Disordered" evidence="2">
    <location>
        <begin position="1036"/>
        <end position="1081"/>
    </location>
</feature>
<gene>
    <name evidence="4" type="primary">PRR14L</name>
</gene>
<dbReference type="PANTHER" id="PTHR14522:SF0">
    <property type="entry name" value="PROTEIN PRR14L"/>
    <property type="match status" value="1"/>
</dbReference>
<feature type="compositionally biased region" description="Polar residues" evidence="2">
    <location>
        <begin position="431"/>
        <end position="446"/>
    </location>
</feature>
<feature type="compositionally biased region" description="Basic and acidic residues" evidence="2">
    <location>
        <begin position="1108"/>
        <end position="1126"/>
    </location>
</feature>
<feature type="region of interest" description="Disordered" evidence="2">
    <location>
        <begin position="124"/>
        <end position="143"/>
    </location>
</feature>
<dbReference type="GeneID" id="114044498"/>
<feature type="region of interest" description="Disordered" evidence="2">
    <location>
        <begin position="773"/>
        <end position="794"/>
    </location>
</feature>
<dbReference type="CTD" id="253143"/>
<dbReference type="STRING" id="29139.ENSVURP00010015078"/>
<feature type="region of interest" description="Disordered" evidence="2">
    <location>
        <begin position="1947"/>
        <end position="1969"/>
    </location>
</feature>
<feature type="region of interest" description="Disordered" evidence="2">
    <location>
        <begin position="728"/>
        <end position="761"/>
    </location>
</feature>
<feature type="region of interest" description="Disordered" evidence="2">
    <location>
        <begin position="626"/>
        <end position="652"/>
    </location>
</feature>
<evidence type="ECO:0000256" key="1">
    <source>
        <dbReference type="ARBA" id="ARBA00022553"/>
    </source>
</evidence>